<dbReference type="PROSITE" id="PS51257">
    <property type="entry name" value="PROKAR_LIPOPROTEIN"/>
    <property type="match status" value="1"/>
</dbReference>
<evidence type="ECO:0000313" key="5">
    <source>
        <dbReference type="Proteomes" id="UP000291338"/>
    </source>
</evidence>
<name>A0A4Q7ITB2_9GAMM</name>
<dbReference type="GO" id="GO:0017001">
    <property type="term" value="P:antibiotic catabolic process"/>
    <property type="evidence" value="ECO:0007669"/>
    <property type="project" value="UniProtKB-ARBA"/>
</dbReference>
<dbReference type="SMART" id="SM00849">
    <property type="entry name" value="Lactamase_B"/>
    <property type="match status" value="1"/>
</dbReference>
<dbReference type="SUPFAM" id="SSF56281">
    <property type="entry name" value="Metallo-hydrolase/oxidoreductase"/>
    <property type="match status" value="1"/>
</dbReference>
<dbReference type="GO" id="GO:0016787">
    <property type="term" value="F:hydrolase activity"/>
    <property type="evidence" value="ECO:0007669"/>
    <property type="project" value="UniProtKB-KW"/>
</dbReference>
<dbReference type="InterPro" id="IPR050855">
    <property type="entry name" value="NDM-1-like"/>
</dbReference>
<comment type="caution">
    <text evidence="4">The sequence shown here is derived from an EMBL/GenBank/DDBJ whole genome shotgun (WGS) entry which is preliminary data.</text>
</comment>
<evidence type="ECO:0000259" key="3">
    <source>
        <dbReference type="SMART" id="SM00849"/>
    </source>
</evidence>
<dbReference type="Proteomes" id="UP000291338">
    <property type="component" value="Unassembled WGS sequence"/>
</dbReference>
<dbReference type="PANTHER" id="PTHR42951">
    <property type="entry name" value="METALLO-BETA-LACTAMASE DOMAIN-CONTAINING"/>
    <property type="match status" value="1"/>
</dbReference>
<evidence type="ECO:0000256" key="1">
    <source>
        <dbReference type="ARBA" id="ARBA00005250"/>
    </source>
</evidence>
<comment type="similarity">
    <text evidence="1">Belongs to the metallo-beta-lactamase superfamily. Class-B beta-lactamase family.</text>
</comment>
<organism evidence="4 5">
    <name type="scientific">Pseudoalteromonas phenolica</name>
    <dbReference type="NCBI Taxonomy" id="161398"/>
    <lineage>
        <taxon>Bacteria</taxon>
        <taxon>Pseudomonadati</taxon>
        <taxon>Pseudomonadota</taxon>
        <taxon>Gammaproteobacteria</taxon>
        <taxon>Alteromonadales</taxon>
        <taxon>Pseudoalteromonadaceae</taxon>
        <taxon>Pseudoalteromonas</taxon>
    </lineage>
</organism>
<sequence length="322" mass="36803">MKAHISIFLLLMISGCSAQPVTNVDENKRSLKADRKSIIDKPIWLHGSPDCDNNKEPVHDAYMHSEKTIIIRQNKCITFEAPFIYVLVGDQKILVLDTGAINDKLESSLDKEIEMLLGKEQFSSREILVVHSHGHSDHYQGDYTFEKHSNVKLIKPSAVEVHKFFGFSDWPLGLATIELGGRLLTVIPTPGHQEEGITIYDHETKWLFTGDTLYPGLIYVKDWESYRESIDKLATFAKNNEVKAIMGSHIEMKNRPASYYPVGTTYQPNEAKLDLSVESLQMLNDRLQETDRPTELIFDDFIIQPLGRIQKILSNIVRWFTQ</sequence>
<gene>
    <name evidence="4" type="ORF">C1E23_01695</name>
</gene>
<feature type="domain" description="Metallo-beta-lactamase" evidence="3">
    <location>
        <begin position="81"/>
        <end position="249"/>
    </location>
</feature>
<dbReference type="PANTHER" id="PTHR42951:SF4">
    <property type="entry name" value="ACYL-COENZYME A THIOESTERASE MBLAC2"/>
    <property type="match status" value="1"/>
</dbReference>
<accession>A0A4Q7ITB2</accession>
<protein>
    <submittedName>
        <fullName evidence="4">MBL fold metallo-hydrolase</fullName>
    </submittedName>
</protein>
<keyword evidence="2" id="KW-0732">Signal</keyword>
<proteinExistence type="inferred from homology"/>
<dbReference type="Gene3D" id="3.60.15.10">
    <property type="entry name" value="Ribonuclease Z/Hydroxyacylglutathione hydrolase-like"/>
    <property type="match status" value="1"/>
</dbReference>
<evidence type="ECO:0000313" key="4">
    <source>
        <dbReference type="EMBL" id="RZQ54856.1"/>
    </source>
</evidence>
<dbReference type="Pfam" id="PF00753">
    <property type="entry name" value="Lactamase_B"/>
    <property type="match status" value="1"/>
</dbReference>
<dbReference type="AlphaFoldDB" id="A0A4Q7ITB2"/>
<dbReference type="InterPro" id="IPR036866">
    <property type="entry name" value="RibonucZ/Hydroxyglut_hydro"/>
</dbReference>
<evidence type="ECO:0000256" key="2">
    <source>
        <dbReference type="SAM" id="SignalP"/>
    </source>
</evidence>
<dbReference type="RefSeq" id="WP_130253915.1">
    <property type="nucleotide sequence ID" value="NZ_PPSX01000007.1"/>
</dbReference>
<dbReference type="InterPro" id="IPR001279">
    <property type="entry name" value="Metallo-B-lactamas"/>
</dbReference>
<keyword evidence="4" id="KW-0378">Hydrolase</keyword>
<feature type="signal peptide" evidence="2">
    <location>
        <begin position="1"/>
        <end position="18"/>
    </location>
</feature>
<feature type="chain" id="PRO_5020332025" evidence="2">
    <location>
        <begin position="19"/>
        <end position="322"/>
    </location>
</feature>
<dbReference type="EMBL" id="PPSX01000007">
    <property type="protein sequence ID" value="RZQ54856.1"/>
    <property type="molecule type" value="Genomic_DNA"/>
</dbReference>
<reference evidence="4 5" key="1">
    <citation type="submission" date="2018-01" db="EMBL/GenBank/DDBJ databases">
        <title>Co-occurrence of chitin degradation, pigmentation and bioactivity in marine Pseudoalteromonas.</title>
        <authorList>
            <person name="Paulsen S."/>
            <person name="Gram L."/>
            <person name="Machado H."/>
        </authorList>
    </citation>
    <scope>NUCLEOTIDE SEQUENCE [LARGE SCALE GENOMIC DNA]</scope>
    <source>
        <strain evidence="4 5">S3898</strain>
    </source>
</reference>